<reference evidence="2 3" key="1">
    <citation type="submission" date="2020-03" db="EMBL/GenBank/DDBJ databases">
        <authorList>
            <consortium name="Genoscope - CEA"/>
            <person name="William W."/>
        </authorList>
    </citation>
    <scope>NUCLEOTIDE SEQUENCE [LARGE SCALE GENOMIC DNA]</scope>
    <source>
        <strain evidence="3">DSM 16959</strain>
    </source>
</reference>
<gene>
    <name evidence="2" type="ORF">DENOEST_2675</name>
</gene>
<sequence>MRSDRHRRRSDVNTPPAFIGKPDRLFGDTNLPDGTRWLDGRKGRIVRVGLRAVAIRFIEPEMHQPLAEMSA</sequence>
<dbReference type="EMBL" id="LR778301">
    <property type="protein sequence ID" value="CAB1369840.1"/>
    <property type="molecule type" value="Genomic_DNA"/>
</dbReference>
<keyword evidence="3" id="KW-1185">Reference proteome</keyword>
<dbReference type="AlphaFoldDB" id="A0A6S6YPZ6"/>
<dbReference type="KEGG" id="doe:DENOEST_2675"/>
<accession>A0A6S6YPZ6</accession>
<protein>
    <submittedName>
        <fullName evidence="2">Uncharacterized protein</fullName>
    </submittedName>
</protein>
<proteinExistence type="predicted"/>
<name>A0A6S6YPZ6_9PROT</name>
<evidence type="ECO:0000256" key="1">
    <source>
        <dbReference type="SAM" id="MobiDB-lite"/>
    </source>
</evidence>
<feature type="region of interest" description="Disordered" evidence="1">
    <location>
        <begin position="1"/>
        <end position="25"/>
    </location>
</feature>
<organism evidence="2 3">
    <name type="scientific">Denitratisoma oestradiolicum</name>
    <dbReference type="NCBI Taxonomy" id="311182"/>
    <lineage>
        <taxon>Bacteria</taxon>
        <taxon>Pseudomonadati</taxon>
        <taxon>Pseudomonadota</taxon>
        <taxon>Betaproteobacteria</taxon>
        <taxon>Nitrosomonadales</taxon>
        <taxon>Sterolibacteriaceae</taxon>
        <taxon>Denitratisoma</taxon>
    </lineage>
</organism>
<evidence type="ECO:0000313" key="2">
    <source>
        <dbReference type="EMBL" id="CAB1369840.1"/>
    </source>
</evidence>
<dbReference type="Proteomes" id="UP000515733">
    <property type="component" value="Chromosome"/>
</dbReference>
<evidence type="ECO:0000313" key="3">
    <source>
        <dbReference type="Proteomes" id="UP000515733"/>
    </source>
</evidence>